<dbReference type="EMBL" id="JBBWWQ010000016">
    <property type="protein sequence ID" value="KAK8926190.1"/>
    <property type="molecule type" value="Genomic_DNA"/>
</dbReference>
<evidence type="ECO:0000313" key="2">
    <source>
        <dbReference type="EMBL" id="KAK8926190.1"/>
    </source>
</evidence>
<accession>A0AAP0FYX3</accession>
<dbReference type="PANTHER" id="PTHR13318:SF105">
    <property type="entry name" value="F-BOX_LRR-REPEAT PROTEIN 3"/>
    <property type="match status" value="1"/>
</dbReference>
<reference evidence="2 3" key="1">
    <citation type="journal article" date="2022" name="Nat. Plants">
        <title>Genomes of leafy and leafless Platanthera orchids illuminate the evolution of mycoheterotrophy.</title>
        <authorList>
            <person name="Li M.H."/>
            <person name="Liu K.W."/>
            <person name="Li Z."/>
            <person name="Lu H.C."/>
            <person name="Ye Q.L."/>
            <person name="Zhang D."/>
            <person name="Wang J.Y."/>
            <person name="Li Y.F."/>
            <person name="Zhong Z.M."/>
            <person name="Liu X."/>
            <person name="Yu X."/>
            <person name="Liu D.K."/>
            <person name="Tu X.D."/>
            <person name="Liu B."/>
            <person name="Hao Y."/>
            <person name="Liao X.Y."/>
            <person name="Jiang Y.T."/>
            <person name="Sun W.H."/>
            <person name="Chen J."/>
            <person name="Chen Y.Q."/>
            <person name="Ai Y."/>
            <person name="Zhai J.W."/>
            <person name="Wu S.S."/>
            <person name="Zhou Z."/>
            <person name="Hsiao Y.Y."/>
            <person name="Wu W.L."/>
            <person name="Chen Y.Y."/>
            <person name="Lin Y.F."/>
            <person name="Hsu J.L."/>
            <person name="Li C.Y."/>
            <person name="Wang Z.W."/>
            <person name="Zhao X."/>
            <person name="Zhong W.Y."/>
            <person name="Ma X.K."/>
            <person name="Ma L."/>
            <person name="Huang J."/>
            <person name="Chen G.Z."/>
            <person name="Huang M.Z."/>
            <person name="Huang L."/>
            <person name="Peng D.H."/>
            <person name="Luo Y.B."/>
            <person name="Zou S.Q."/>
            <person name="Chen S.P."/>
            <person name="Lan S."/>
            <person name="Tsai W.C."/>
            <person name="Van de Peer Y."/>
            <person name="Liu Z.J."/>
        </authorList>
    </citation>
    <scope>NUCLEOTIDE SEQUENCE [LARGE SCALE GENOMIC DNA]</scope>
    <source>
        <strain evidence="2">Lor287</strain>
    </source>
</reference>
<dbReference type="SUPFAM" id="SSF52047">
    <property type="entry name" value="RNI-like"/>
    <property type="match status" value="3"/>
</dbReference>
<dbReference type="InterPro" id="IPR057207">
    <property type="entry name" value="FBXL15_LRR"/>
</dbReference>
<evidence type="ECO:0000313" key="3">
    <source>
        <dbReference type="Proteomes" id="UP001418222"/>
    </source>
</evidence>
<dbReference type="InterPro" id="IPR036047">
    <property type="entry name" value="F-box-like_dom_sf"/>
</dbReference>
<dbReference type="CDD" id="cd22159">
    <property type="entry name" value="F-box_AtTIR1-like"/>
    <property type="match status" value="1"/>
</dbReference>
<dbReference type="Proteomes" id="UP001418222">
    <property type="component" value="Unassembled WGS sequence"/>
</dbReference>
<dbReference type="PANTHER" id="PTHR13318">
    <property type="entry name" value="PARTNER OF PAIRED, ISOFORM B-RELATED"/>
    <property type="match status" value="1"/>
</dbReference>
<feature type="domain" description="F-box/LRR-repeat protein 15-like leucin rich repeat" evidence="1">
    <location>
        <begin position="462"/>
        <end position="535"/>
    </location>
</feature>
<feature type="domain" description="F-box/LRR-repeat protein 15-like leucin rich repeat" evidence="1">
    <location>
        <begin position="334"/>
        <end position="446"/>
    </location>
</feature>
<organism evidence="2 3">
    <name type="scientific">Platanthera zijinensis</name>
    <dbReference type="NCBI Taxonomy" id="2320716"/>
    <lineage>
        <taxon>Eukaryota</taxon>
        <taxon>Viridiplantae</taxon>
        <taxon>Streptophyta</taxon>
        <taxon>Embryophyta</taxon>
        <taxon>Tracheophyta</taxon>
        <taxon>Spermatophyta</taxon>
        <taxon>Magnoliopsida</taxon>
        <taxon>Liliopsida</taxon>
        <taxon>Asparagales</taxon>
        <taxon>Orchidaceae</taxon>
        <taxon>Orchidoideae</taxon>
        <taxon>Orchideae</taxon>
        <taxon>Orchidinae</taxon>
        <taxon>Platanthera</taxon>
    </lineage>
</organism>
<dbReference type="GO" id="GO:0031146">
    <property type="term" value="P:SCF-dependent proteasomal ubiquitin-dependent protein catabolic process"/>
    <property type="evidence" value="ECO:0007669"/>
    <property type="project" value="TreeGrafter"/>
</dbReference>
<gene>
    <name evidence="2" type="primary">FBL3</name>
    <name evidence="2" type="ORF">KSP39_PZI018562</name>
</gene>
<dbReference type="InterPro" id="IPR006553">
    <property type="entry name" value="Leu-rich_rpt_Cys-con_subtyp"/>
</dbReference>
<dbReference type="Gene3D" id="3.80.10.10">
    <property type="entry name" value="Ribonuclease Inhibitor"/>
    <property type="match status" value="4"/>
</dbReference>
<dbReference type="SUPFAM" id="SSF81383">
    <property type="entry name" value="F-box domain"/>
    <property type="match status" value="1"/>
</dbReference>
<protein>
    <submittedName>
        <fullName evidence="2">F-box/LRR-repeat protein 3</fullName>
    </submittedName>
</protein>
<evidence type="ECO:0000259" key="1">
    <source>
        <dbReference type="Pfam" id="PF25372"/>
    </source>
</evidence>
<dbReference type="FunFam" id="3.80.10.10:FF:000276">
    <property type="entry name" value="F-box/LRR-repeat protein 3"/>
    <property type="match status" value="1"/>
</dbReference>
<dbReference type="SMART" id="SM00367">
    <property type="entry name" value="LRR_CC"/>
    <property type="match status" value="16"/>
</dbReference>
<dbReference type="AlphaFoldDB" id="A0AAP0FYX3"/>
<proteinExistence type="predicted"/>
<sequence>MGEIRTLRKRTCEYEAVEALVLGFASTNPSCDTPPLKKRRSSDDHFPNLFDALSDELLFLILDRLDSSPFDKKSFSVVCRSFYAAESLHRRLLRPLRSDLVPSVLSRYPSISHLDFSLCPRVSDGVLASIAAASAGPSLLSINLSSSRSFSHSGLGALAASCVSLVEINLSNMIDLNDASAAAIGRARNLEKLWMARCKLVTDMGIGCIAVGCRKLRLLCLKWCLGLTDLGLGLMAVKCREVRNLDLSFTMVTKKCLPAILQLPYLEELSLVGCPGVDDEGLTSLKQGCKSLEVLNMSNCQHVSDVGLSSIVNDAVSLRQLILAYYSPVTHSLTSSLLKLSNLEKVKFDGCRITASGLLALGNSCISLKELSLSKCSGVTDEGLSSVLMKHKGLTKLDITCCRKITDISIASIANSCSYLTSLKMESCNLVSKHAFCMIGERCHLLEELDLTDNDLDNQGLKAISNCHRLSILKIGLCLNVNDEGVIQIGKSCPLLEELDLYRSVGITDTGIMAIAHGCPSLQMINLAYCTEITDIALRSLSKCSKLNTLELRGCFQVSNYGLAGVALGCREIIKLDIKKCYHITDAGMVSLARLCYHLRQINLSYSSVTEVGLLALASISCLQSMTILHLSGLTPSGLAAALLASGGLTKVKLHMSFKSLIPKFLIQHLESRGCMLQWRDKPFQAEVDANEIWKQQSQDLVATGGF</sequence>
<keyword evidence="3" id="KW-1185">Reference proteome</keyword>
<feature type="domain" description="F-box/LRR-repeat protein 15-like leucin rich repeat" evidence="1">
    <location>
        <begin position="196"/>
        <end position="313"/>
    </location>
</feature>
<name>A0AAP0FYX3_9ASPA</name>
<dbReference type="InterPro" id="IPR032675">
    <property type="entry name" value="LRR_dom_sf"/>
</dbReference>
<comment type="caution">
    <text evidence="2">The sequence shown here is derived from an EMBL/GenBank/DDBJ whole genome shotgun (WGS) entry which is preliminary data.</text>
</comment>
<dbReference type="Pfam" id="PF25372">
    <property type="entry name" value="DUF7885"/>
    <property type="match status" value="3"/>
</dbReference>
<dbReference type="GO" id="GO:0019005">
    <property type="term" value="C:SCF ubiquitin ligase complex"/>
    <property type="evidence" value="ECO:0007669"/>
    <property type="project" value="TreeGrafter"/>
</dbReference>